<proteinExistence type="predicted"/>
<organism evidence="1 2">
    <name type="scientific">Psychromonas marina</name>
    <dbReference type="NCBI Taxonomy" id="88364"/>
    <lineage>
        <taxon>Bacteria</taxon>
        <taxon>Pseudomonadati</taxon>
        <taxon>Pseudomonadota</taxon>
        <taxon>Gammaproteobacteria</taxon>
        <taxon>Alteromonadales</taxon>
        <taxon>Psychromonadaceae</taxon>
        <taxon>Psychromonas</taxon>
    </lineage>
</organism>
<evidence type="ECO:0000313" key="1">
    <source>
        <dbReference type="EMBL" id="GLS92610.1"/>
    </source>
</evidence>
<reference evidence="2" key="1">
    <citation type="journal article" date="2019" name="Int. J. Syst. Evol. Microbiol.">
        <title>The Global Catalogue of Microorganisms (GCM) 10K type strain sequencing project: providing services to taxonomists for standard genome sequencing and annotation.</title>
        <authorList>
            <consortium name="The Broad Institute Genomics Platform"/>
            <consortium name="The Broad Institute Genome Sequencing Center for Infectious Disease"/>
            <person name="Wu L."/>
            <person name="Ma J."/>
        </authorList>
    </citation>
    <scope>NUCLEOTIDE SEQUENCE [LARGE SCALE GENOMIC DNA]</scope>
    <source>
        <strain evidence="2">NBRC 103166</strain>
    </source>
</reference>
<gene>
    <name evidence="1" type="ORF">GCM10007916_36820</name>
</gene>
<accession>A0ABQ6E636</accession>
<comment type="caution">
    <text evidence="1">The sequence shown here is derived from an EMBL/GenBank/DDBJ whole genome shotgun (WGS) entry which is preliminary data.</text>
</comment>
<sequence length="116" mass="13121">MSVVDTDSIDAIGLDKEAKRVFLTIVDPLVWDSENVHLFTLQEKINTYLHFVESGELLKAMPDSEGCDIAIELILKHMPTDDAISFFDKTMQILFDKNIVLVFGPNKETGYVEQQS</sequence>
<keyword evidence="2" id="KW-1185">Reference proteome</keyword>
<evidence type="ECO:0000313" key="2">
    <source>
        <dbReference type="Proteomes" id="UP001157353"/>
    </source>
</evidence>
<dbReference type="EMBL" id="BSPQ01000026">
    <property type="protein sequence ID" value="GLS92610.1"/>
    <property type="molecule type" value="Genomic_DNA"/>
</dbReference>
<dbReference type="Pfam" id="PF20212">
    <property type="entry name" value="DUF6572"/>
    <property type="match status" value="1"/>
</dbReference>
<dbReference type="InterPro" id="IPR046702">
    <property type="entry name" value="DUF6572"/>
</dbReference>
<protein>
    <submittedName>
        <fullName evidence="1">Uncharacterized protein</fullName>
    </submittedName>
</protein>
<dbReference type="RefSeq" id="WP_284205718.1">
    <property type="nucleotide sequence ID" value="NZ_BSPQ01000026.1"/>
</dbReference>
<name>A0ABQ6E636_9GAMM</name>
<dbReference type="Proteomes" id="UP001157353">
    <property type="component" value="Unassembled WGS sequence"/>
</dbReference>